<feature type="chain" id="PRO_5040297229" evidence="3">
    <location>
        <begin position="18"/>
        <end position="264"/>
    </location>
</feature>
<sequence length="264" mass="27896">MAALALLLAQSVSAAAASGSCPPCDSADDILKPCNTSLQMQNWPGTFVYQPLAAQAQCACNQNFYDQMVSCLACQSSSSAKLSIKALPDYKLVCQSLGQTAFPPVYIPGGAQSSPSTPSPTNDPNQSSGSHSGGSGAGHSSLSSGAIAGIVVSAIALIVALMVAGYVFTRRKREMARQKEEDDLYKYQGATRNSYMEAPLPQYTGMIQSSLPSLPQLTNLRVMNPDNDEDEDNYGIGAKFQNGNGFDAPRTSSPGWRRGSFDDD</sequence>
<keyword evidence="2" id="KW-1133">Transmembrane helix</keyword>
<evidence type="ECO:0000256" key="2">
    <source>
        <dbReference type="SAM" id="Phobius"/>
    </source>
</evidence>
<dbReference type="PANTHER" id="PTHR16861">
    <property type="entry name" value="GLYCOPROTEIN 38"/>
    <property type="match status" value="1"/>
</dbReference>
<evidence type="ECO:0000313" key="5">
    <source>
        <dbReference type="Proteomes" id="UP000738325"/>
    </source>
</evidence>
<feature type="region of interest" description="Disordered" evidence="1">
    <location>
        <begin position="108"/>
        <end position="138"/>
    </location>
</feature>
<dbReference type="OrthoDB" id="2396143at2759"/>
<organism evidence="4 5">
    <name type="scientific">Dissophora globulifera</name>
    <dbReference type="NCBI Taxonomy" id="979702"/>
    <lineage>
        <taxon>Eukaryota</taxon>
        <taxon>Fungi</taxon>
        <taxon>Fungi incertae sedis</taxon>
        <taxon>Mucoromycota</taxon>
        <taxon>Mortierellomycotina</taxon>
        <taxon>Mortierellomycetes</taxon>
        <taxon>Mortierellales</taxon>
        <taxon>Mortierellaceae</taxon>
        <taxon>Dissophora</taxon>
    </lineage>
</organism>
<feature type="region of interest" description="Disordered" evidence="1">
    <location>
        <begin position="224"/>
        <end position="264"/>
    </location>
</feature>
<keyword evidence="2" id="KW-0472">Membrane</keyword>
<dbReference type="AlphaFoldDB" id="A0A9P6RUV6"/>
<dbReference type="PANTHER" id="PTHR16861:SF4">
    <property type="entry name" value="SH3 DOMAIN PROTEIN (AFU_ORTHOLOGUE AFUA_1G13610)"/>
    <property type="match status" value="1"/>
</dbReference>
<evidence type="ECO:0000256" key="1">
    <source>
        <dbReference type="SAM" id="MobiDB-lite"/>
    </source>
</evidence>
<feature type="compositionally biased region" description="Low complexity" evidence="1">
    <location>
        <begin position="112"/>
        <end position="130"/>
    </location>
</feature>
<evidence type="ECO:0000313" key="4">
    <source>
        <dbReference type="EMBL" id="KAG0329781.1"/>
    </source>
</evidence>
<name>A0A9P6RUV6_9FUNG</name>
<proteinExistence type="predicted"/>
<feature type="signal peptide" evidence="3">
    <location>
        <begin position="1"/>
        <end position="17"/>
    </location>
</feature>
<comment type="caution">
    <text evidence="4">The sequence shown here is derived from an EMBL/GenBank/DDBJ whole genome shotgun (WGS) entry which is preliminary data.</text>
</comment>
<dbReference type="Proteomes" id="UP000738325">
    <property type="component" value="Unassembled WGS sequence"/>
</dbReference>
<feature type="transmembrane region" description="Helical" evidence="2">
    <location>
        <begin position="146"/>
        <end position="169"/>
    </location>
</feature>
<dbReference type="EMBL" id="JAAAIP010000011">
    <property type="protein sequence ID" value="KAG0329781.1"/>
    <property type="molecule type" value="Genomic_DNA"/>
</dbReference>
<protein>
    <submittedName>
        <fullName evidence="4">Uncharacterized protein</fullName>
    </submittedName>
</protein>
<gene>
    <name evidence="4" type="ORF">BGZ99_000517</name>
</gene>
<keyword evidence="2" id="KW-0812">Transmembrane</keyword>
<keyword evidence="5" id="KW-1185">Reference proteome</keyword>
<accession>A0A9P6RUV6</accession>
<reference evidence="4" key="1">
    <citation type="journal article" date="2020" name="Fungal Divers.">
        <title>Resolving the Mortierellaceae phylogeny through synthesis of multi-gene phylogenetics and phylogenomics.</title>
        <authorList>
            <person name="Vandepol N."/>
            <person name="Liber J."/>
            <person name="Desiro A."/>
            <person name="Na H."/>
            <person name="Kennedy M."/>
            <person name="Barry K."/>
            <person name="Grigoriev I.V."/>
            <person name="Miller A.N."/>
            <person name="O'Donnell K."/>
            <person name="Stajich J.E."/>
            <person name="Bonito G."/>
        </authorList>
    </citation>
    <scope>NUCLEOTIDE SEQUENCE</scope>
    <source>
        <strain evidence="4">REB-010B</strain>
    </source>
</reference>
<keyword evidence="3" id="KW-0732">Signal</keyword>
<evidence type="ECO:0000256" key="3">
    <source>
        <dbReference type="SAM" id="SignalP"/>
    </source>
</evidence>